<keyword evidence="4" id="KW-1185">Reference proteome</keyword>
<evidence type="ECO:0000256" key="2">
    <source>
        <dbReference type="SAM" id="SignalP"/>
    </source>
</evidence>
<dbReference type="eggNOG" id="COG5658">
    <property type="taxonomic scope" value="Bacteria"/>
</dbReference>
<feature type="transmembrane region" description="Helical" evidence="1">
    <location>
        <begin position="128"/>
        <end position="147"/>
    </location>
</feature>
<proteinExistence type="predicted"/>
<feature type="chain" id="PRO_5001571874" description="DUF1648 domain-containing protein" evidence="2">
    <location>
        <begin position="21"/>
        <end position="237"/>
    </location>
</feature>
<dbReference type="PATRIC" id="fig|1280952.3.peg.3291"/>
<accession>A0A059F6J5</accession>
<dbReference type="STRING" id="1280952.HJA_16440"/>
<protein>
    <recommendedName>
        <fullName evidence="5">DUF1648 domain-containing protein</fullName>
    </recommendedName>
</protein>
<feature type="transmembrane region" description="Helical" evidence="1">
    <location>
        <begin position="58"/>
        <end position="80"/>
    </location>
</feature>
<dbReference type="PANTHER" id="PTHR37810:SF5">
    <property type="entry name" value="IMMUNITY PROTEIN SDPI"/>
    <property type="match status" value="1"/>
</dbReference>
<comment type="caution">
    <text evidence="3">The sequence shown here is derived from an EMBL/GenBank/DDBJ whole genome shotgun (WGS) entry which is preliminary data.</text>
</comment>
<keyword evidence="2" id="KW-0732">Signal</keyword>
<dbReference type="PANTHER" id="PTHR37810">
    <property type="entry name" value="IMMUNITY PROTEIN SDPI"/>
    <property type="match status" value="1"/>
</dbReference>
<keyword evidence="1" id="KW-1133">Transmembrane helix</keyword>
<dbReference type="InterPro" id="IPR025962">
    <property type="entry name" value="SdpI/YhfL"/>
</dbReference>
<dbReference type="RefSeq" id="WP_051597818.1">
    <property type="nucleotide sequence ID" value="NZ_ARYJ01000016.1"/>
</dbReference>
<reference evidence="3 4" key="1">
    <citation type="journal article" date="2014" name="Antonie Van Leeuwenhoek">
        <title>Hyphomonas beringensis sp. nov. and Hyphomonas chukchiensis sp. nov., isolated from surface seawater of the Bering Sea and Chukchi Sea.</title>
        <authorList>
            <person name="Li C."/>
            <person name="Lai Q."/>
            <person name="Li G."/>
            <person name="Dong C."/>
            <person name="Wang J."/>
            <person name="Liao Y."/>
            <person name="Shao Z."/>
        </authorList>
    </citation>
    <scope>NUCLEOTIDE SEQUENCE [LARGE SCALE GENOMIC DNA]</scope>
    <source>
        <strain evidence="3 4">VP2</strain>
    </source>
</reference>
<evidence type="ECO:0000256" key="1">
    <source>
        <dbReference type="SAM" id="Phobius"/>
    </source>
</evidence>
<evidence type="ECO:0008006" key="5">
    <source>
        <dbReference type="Google" id="ProtNLM"/>
    </source>
</evidence>
<feature type="transmembrane region" description="Helical" evidence="1">
    <location>
        <begin position="180"/>
        <end position="198"/>
    </location>
</feature>
<dbReference type="Proteomes" id="UP000024816">
    <property type="component" value="Unassembled WGS sequence"/>
</dbReference>
<evidence type="ECO:0000313" key="3">
    <source>
        <dbReference type="EMBL" id="KCZ83897.1"/>
    </source>
</evidence>
<evidence type="ECO:0000313" key="4">
    <source>
        <dbReference type="Proteomes" id="UP000024816"/>
    </source>
</evidence>
<dbReference type="GO" id="GO:0009636">
    <property type="term" value="P:response to toxic substance"/>
    <property type="evidence" value="ECO:0007669"/>
    <property type="project" value="TreeGrafter"/>
</dbReference>
<gene>
    <name evidence="3" type="ORF">HJA_16440</name>
</gene>
<name>A0A059F6J5_9PROT</name>
<dbReference type="AlphaFoldDB" id="A0A059F6J5"/>
<dbReference type="Pfam" id="PF13630">
    <property type="entry name" value="SdpI"/>
    <property type="match status" value="1"/>
</dbReference>
<organism evidence="3 4">
    <name type="scientific">Hyphomonas jannaschiana VP2</name>
    <dbReference type="NCBI Taxonomy" id="1280952"/>
    <lineage>
        <taxon>Bacteria</taxon>
        <taxon>Pseudomonadati</taxon>
        <taxon>Pseudomonadota</taxon>
        <taxon>Alphaproteobacteria</taxon>
        <taxon>Hyphomonadales</taxon>
        <taxon>Hyphomonadaceae</taxon>
        <taxon>Hyphomonas</taxon>
    </lineage>
</organism>
<dbReference type="EMBL" id="ARYJ01000016">
    <property type="protein sequence ID" value="KCZ83897.1"/>
    <property type="molecule type" value="Genomic_DNA"/>
</dbReference>
<keyword evidence="1" id="KW-0812">Transmembrane</keyword>
<sequence>MKPFIRNGLLITLGATIAGAAISLAATQALPTNGEFPVHWGPTGAPDRWTDRTGAIRYLWTMPAITLGVGLLLAAVPSIDPRKGNIEKGRRGYVAIWLAVMVLLTCIHGGVALQMIRTGEAAEGSGQMVRWVIAGASIMFIIVGNYLPKTRSSFFFGIRTPWTLSSDTAWEKTHRLAGPLFMIAGALGLVGAFIFNGILLAVQLTGWAGLAAIISVIYSYFAWRNASDREHGTNLTV</sequence>
<feature type="transmembrane region" description="Helical" evidence="1">
    <location>
        <begin position="204"/>
        <end position="223"/>
    </location>
</feature>
<keyword evidence="1" id="KW-0472">Membrane</keyword>
<feature type="signal peptide" evidence="2">
    <location>
        <begin position="1"/>
        <end position="20"/>
    </location>
</feature>
<dbReference type="InterPro" id="IPR026272">
    <property type="entry name" value="SdpI"/>
</dbReference>
<dbReference type="PIRSF" id="PIRSF038959">
    <property type="entry name" value="SdpI"/>
    <property type="match status" value="1"/>
</dbReference>
<feature type="transmembrane region" description="Helical" evidence="1">
    <location>
        <begin position="92"/>
        <end position="116"/>
    </location>
</feature>